<dbReference type="SUPFAM" id="SSF51197">
    <property type="entry name" value="Clavaminate synthase-like"/>
    <property type="match status" value="1"/>
</dbReference>
<organism evidence="2 3">
    <name type="scientific">Exophiala aquamarina CBS 119918</name>
    <dbReference type="NCBI Taxonomy" id="1182545"/>
    <lineage>
        <taxon>Eukaryota</taxon>
        <taxon>Fungi</taxon>
        <taxon>Dikarya</taxon>
        <taxon>Ascomycota</taxon>
        <taxon>Pezizomycotina</taxon>
        <taxon>Eurotiomycetes</taxon>
        <taxon>Chaetothyriomycetidae</taxon>
        <taxon>Chaetothyriales</taxon>
        <taxon>Herpotrichiellaceae</taxon>
        <taxon>Exophiala</taxon>
    </lineage>
</organism>
<dbReference type="PANTHER" id="PTHR21308">
    <property type="entry name" value="PHYTANOYL-COA ALPHA-HYDROXYLASE"/>
    <property type="match status" value="1"/>
</dbReference>
<reference evidence="2 3" key="1">
    <citation type="submission" date="2013-03" db="EMBL/GenBank/DDBJ databases">
        <title>The Genome Sequence of Exophiala aquamarina CBS 119918.</title>
        <authorList>
            <consortium name="The Broad Institute Genomics Platform"/>
            <person name="Cuomo C."/>
            <person name="de Hoog S."/>
            <person name="Gorbushina A."/>
            <person name="Walker B."/>
            <person name="Young S.K."/>
            <person name="Zeng Q."/>
            <person name="Gargeya S."/>
            <person name="Fitzgerald M."/>
            <person name="Haas B."/>
            <person name="Abouelleil A."/>
            <person name="Allen A.W."/>
            <person name="Alvarado L."/>
            <person name="Arachchi H.M."/>
            <person name="Berlin A.M."/>
            <person name="Chapman S.B."/>
            <person name="Gainer-Dewar J."/>
            <person name="Goldberg J."/>
            <person name="Griggs A."/>
            <person name="Gujja S."/>
            <person name="Hansen M."/>
            <person name="Howarth C."/>
            <person name="Imamovic A."/>
            <person name="Ireland A."/>
            <person name="Larimer J."/>
            <person name="McCowan C."/>
            <person name="Murphy C."/>
            <person name="Pearson M."/>
            <person name="Poon T.W."/>
            <person name="Priest M."/>
            <person name="Roberts A."/>
            <person name="Saif S."/>
            <person name="Shea T."/>
            <person name="Sisk P."/>
            <person name="Sykes S."/>
            <person name="Wortman J."/>
            <person name="Nusbaum C."/>
            <person name="Birren B."/>
        </authorList>
    </citation>
    <scope>NUCLEOTIDE SEQUENCE [LARGE SCALE GENOMIC DNA]</scope>
    <source>
        <strain evidence="2 3">CBS 119918</strain>
    </source>
</reference>
<feature type="compositionally biased region" description="Basic and acidic residues" evidence="1">
    <location>
        <begin position="10"/>
        <end position="21"/>
    </location>
</feature>
<keyword evidence="3" id="KW-1185">Reference proteome</keyword>
<dbReference type="RefSeq" id="XP_013266149.1">
    <property type="nucleotide sequence ID" value="XM_013410695.1"/>
</dbReference>
<name>A0A072PTW4_9EURO</name>
<dbReference type="Pfam" id="PF05721">
    <property type="entry name" value="PhyH"/>
    <property type="match status" value="1"/>
</dbReference>
<dbReference type="HOGENOM" id="CLU_063392_0_0_1"/>
<evidence type="ECO:0000313" key="2">
    <source>
        <dbReference type="EMBL" id="KEF63559.1"/>
    </source>
</evidence>
<dbReference type="Gene3D" id="2.60.120.620">
    <property type="entry name" value="q2cbj1_9rhob like domain"/>
    <property type="match status" value="1"/>
</dbReference>
<sequence>MRNRPQNGEAVHHSLNKENSTKDLGQYVPKRLYTASRPPSLDKFKDIVSQITEPALYQHSASVTANIPIYDVKSLPLPASGPQIVDQIQDEWHHILLSGPGVFVLKGLYPASSSTKALFHKVNTIFKDIIESESVSSSTKGDHFAAGGRNSRIWNSFQKHAKADPDSFVQYYSNPWLALVAETWLGQSYQITAQVNIVKPGGKPQVSHRDYHLGFQTADQCSSFPKATQIATQFLTLQGAVAHSDMPLESGPTRFLPFSQLFEEGYMAYRLGEFQEYFEKSWVSVPLELGDAVFFNPALFHAAGENKSSGIQRSANLLQISSAFGKTMESIDTIQIIERCWPSVRKLYEEQDGLTEEVETILKAIGHGYPFPTNLDRRPPEPGGMAPESELDVLRQALQKAWKMEKLISATTTIRNDSLP</sequence>
<comment type="caution">
    <text evidence="2">The sequence shown here is derived from an EMBL/GenBank/DDBJ whole genome shotgun (WGS) entry which is preliminary data.</text>
</comment>
<evidence type="ECO:0000256" key="1">
    <source>
        <dbReference type="SAM" id="MobiDB-lite"/>
    </source>
</evidence>
<evidence type="ECO:0000313" key="3">
    <source>
        <dbReference type="Proteomes" id="UP000027920"/>
    </source>
</evidence>
<dbReference type="OrthoDB" id="187894at2759"/>
<protein>
    <recommendedName>
        <fullName evidence="4">Phytanoyl-CoA hydroxylase</fullName>
    </recommendedName>
</protein>
<dbReference type="GeneID" id="25276483"/>
<dbReference type="InterPro" id="IPR047128">
    <property type="entry name" value="PhyH"/>
</dbReference>
<evidence type="ECO:0008006" key="4">
    <source>
        <dbReference type="Google" id="ProtNLM"/>
    </source>
</evidence>
<dbReference type="GO" id="GO:0048244">
    <property type="term" value="F:phytanoyl-CoA dioxygenase activity"/>
    <property type="evidence" value="ECO:0007669"/>
    <property type="project" value="InterPro"/>
</dbReference>
<dbReference type="PANTHER" id="PTHR21308:SF8">
    <property type="entry name" value="PHYTANOYL-COA DIOXYGENASE FAMILY PROTEIN (AFU_ORTHOLOGUE AFUA_2G09620)"/>
    <property type="match status" value="1"/>
</dbReference>
<dbReference type="AlphaFoldDB" id="A0A072PTW4"/>
<dbReference type="GO" id="GO:0001561">
    <property type="term" value="P:fatty acid alpha-oxidation"/>
    <property type="evidence" value="ECO:0007669"/>
    <property type="project" value="InterPro"/>
</dbReference>
<dbReference type="EMBL" id="AMGV01000001">
    <property type="protein sequence ID" value="KEF63559.1"/>
    <property type="molecule type" value="Genomic_DNA"/>
</dbReference>
<proteinExistence type="predicted"/>
<dbReference type="STRING" id="1182545.A0A072PTW4"/>
<accession>A0A072PTW4</accession>
<dbReference type="InterPro" id="IPR008775">
    <property type="entry name" value="Phytyl_CoA_dOase-like"/>
</dbReference>
<dbReference type="Proteomes" id="UP000027920">
    <property type="component" value="Unassembled WGS sequence"/>
</dbReference>
<dbReference type="VEuPathDB" id="FungiDB:A1O9_01537"/>
<feature type="region of interest" description="Disordered" evidence="1">
    <location>
        <begin position="1"/>
        <end position="21"/>
    </location>
</feature>
<gene>
    <name evidence="2" type="ORF">A1O9_01537</name>
</gene>